<evidence type="ECO:0000313" key="2">
    <source>
        <dbReference type="EMBL" id="VDK63386.1"/>
    </source>
</evidence>
<proteinExistence type="predicted"/>
<evidence type="ECO:0000313" key="4">
    <source>
        <dbReference type="WBParaSite" id="nOo.2.0.1.t01056-RA"/>
    </source>
</evidence>
<feature type="region of interest" description="Disordered" evidence="1">
    <location>
        <begin position="184"/>
        <end position="213"/>
    </location>
</feature>
<dbReference type="AlphaFoldDB" id="A0A182DZE4"/>
<evidence type="ECO:0000256" key="1">
    <source>
        <dbReference type="SAM" id="MobiDB-lite"/>
    </source>
</evidence>
<dbReference type="EMBL" id="UYRW01000123">
    <property type="protein sequence ID" value="VDK63386.1"/>
    <property type="molecule type" value="Genomic_DNA"/>
</dbReference>
<feature type="compositionally biased region" description="Polar residues" evidence="1">
    <location>
        <begin position="190"/>
        <end position="202"/>
    </location>
</feature>
<dbReference type="Proteomes" id="UP000271087">
    <property type="component" value="Unassembled WGS sequence"/>
</dbReference>
<evidence type="ECO:0000313" key="3">
    <source>
        <dbReference type="Proteomes" id="UP000271087"/>
    </source>
</evidence>
<keyword evidence="3" id="KW-1185">Reference proteome</keyword>
<organism evidence="4">
    <name type="scientific">Onchocerca ochengi</name>
    <name type="common">Filarial nematode worm</name>
    <dbReference type="NCBI Taxonomy" id="42157"/>
    <lineage>
        <taxon>Eukaryota</taxon>
        <taxon>Metazoa</taxon>
        <taxon>Ecdysozoa</taxon>
        <taxon>Nematoda</taxon>
        <taxon>Chromadorea</taxon>
        <taxon>Rhabditida</taxon>
        <taxon>Spirurina</taxon>
        <taxon>Spiruromorpha</taxon>
        <taxon>Filarioidea</taxon>
        <taxon>Onchocercidae</taxon>
        <taxon>Onchocerca</taxon>
    </lineage>
</organism>
<dbReference type="WBParaSite" id="nOo.2.0.1.t01056-RA">
    <property type="protein sequence ID" value="nOo.2.0.1.t01056-RA"/>
    <property type="gene ID" value="nOo.2.0.1.g01056"/>
</dbReference>
<name>A0A182DZE4_ONCOC</name>
<reference evidence="2 3" key="2">
    <citation type="submission" date="2018-08" db="EMBL/GenBank/DDBJ databases">
        <authorList>
            <person name="Laetsch R D."/>
            <person name="Stevens L."/>
            <person name="Kumar S."/>
            <person name="Blaxter L. M."/>
        </authorList>
    </citation>
    <scope>NUCLEOTIDE SEQUENCE [LARGE SCALE GENOMIC DNA]</scope>
</reference>
<dbReference type="OrthoDB" id="5791858at2759"/>
<protein>
    <submittedName>
        <fullName evidence="4">Enhancer of polycomb-like protein</fullName>
    </submittedName>
</protein>
<reference evidence="4" key="1">
    <citation type="submission" date="2016-06" db="UniProtKB">
        <authorList>
            <consortium name="WormBaseParasite"/>
        </authorList>
    </citation>
    <scope>IDENTIFICATION</scope>
</reference>
<gene>
    <name evidence="2" type="ORF">NOO_LOCUS1056</name>
</gene>
<accession>A0A182DZE4</accession>
<sequence>MQNIRGRPPIMARRHARVHFNLNGRFRSSTSHENFPEDTTRDSILKQILARIKNSEGELSTCRNRTNELLNATIPEDSLTATRISHEQYLLDDLIDFIECSVDDEMKLQMLIDEDNQRWYIKRLKRSLLNWIARNETELREISALKRRIMKRYVQISYENRCLQRMFRDMKYLTNPISNSFKTMKRKSSKLMSIDTSKTQSSRSDHENEEGGF</sequence>